<dbReference type="InterPro" id="IPR050854">
    <property type="entry name" value="LMBD1_LysCbl_Transport"/>
</dbReference>
<proteinExistence type="predicted"/>
<keyword evidence="1" id="KW-1133">Transmembrane helix</keyword>
<evidence type="ECO:0000313" key="2">
    <source>
        <dbReference type="EMBL" id="DBA00553.1"/>
    </source>
</evidence>
<feature type="transmembrane region" description="Helical" evidence="1">
    <location>
        <begin position="513"/>
        <end position="534"/>
    </location>
</feature>
<feature type="transmembrane region" description="Helical" evidence="1">
    <location>
        <begin position="434"/>
        <end position="455"/>
    </location>
</feature>
<evidence type="ECO:0008006" key="4">
    <source>
        <dbReference type="Google" id="ProtNLM"/>
    </source>
</evidence>
<dbReference type="EMBL" id="DAKRPA010000062">
    <property type="protein sequence ID" value="DBA00553.1"/>
    <property type="molecule type" value="Genomic_DNA"/>
</dbReference>
<keyword evidence="1" id="KW-0472">Membrane</keyword>
<feature type="transmembrane region" description="Helical" evidence="1">
    <location>
        <begin position="209"/>
        <end position="229"/>
    </location>
</feature>
<feature type="transmembrane region" description="Helical" evidence="1">
    <location>
        <begin position="162"/>
        <end position="185"/>
    </location>
</feature>
<feature type="transmembrane region" description="Helical" evidence="1">
    <location>
        <begin position="20"/>
        <end position="45"/>
    </location>
</feature>
<dbReference type="Proteomes" id="UP001146120">
    <property type="component" value="Unassembled WGS sequence"/>
</dbReference>
<feature type="transmembrane region" description="Helical" evidence="1">
    <location>
        <begin position="121"/>
        <end position="141"/>
    </location>
</feature>
<reference evidence="2" key="1">
    <citation type="submission" date="2022-11" db="EMBL/GenBank/DDBJ databases">
        <authorList>
            <person name="Morgan W.R."/>
            <person name="Tartar A."/>
        </authorList>
    </citation>
    <scope>NUCLEOTIDE SEQUENCE</scope>
    <source>
        <strain evidence="2">ARSEF 373</strain>
    </source>
</reference>
<name>A0AAV2YZP5_9STRA</name>
<evidence type="ECO:0000313" key="3">
    <source>
        <dbReference type="Proteomes" id="UP001146120"/>
    </source>
</evidence>
<organism evidence="2 3">
    <name type="scientific">Lagenidium giganteum</name>
    <dbReference type="NCBI Taxonomy" id="4803"/>
    <lineage>
        <taxon>Eukaryota</taxon>
        <taxon>Sar</taxon>
        <taxon>Stramenopiles</taxon>
        <taxon>Oomycota</taxon>
        <taxon>Peronosporomycetes</taxon>
        <taxon>Pythiales</taxon>
        <taxon>Pythiaceae</taxon>
    </lineage>
</organism>
<keyword evidence="3" id="KW-1185">Reference proteome</keyword>
<dbReference type="GO" id="GO:0072665">
    <property type="term" value="P:protein localization to vacuole"/>
    <property type="evidence" value="ECO:0007669"/>
    <property type="project" value="TreeGrafter"/>
</dbReference>
<protein>
    <recommendedName>
        <fullName evidence="4">Lysosomal cobalamin transporter</fullName>
    </recommendedName>
</protein>
<feature type="transmembrane region" description="Helical" evidence="1">
    <location>
        <begin position="327"/>
        <end position="349"/>
    </location>
</feature>
<comment type="caution">
    <text evidence="2">The sequence shown here is derived from an EMBL/GenBank/DDBJ whole genome shotgun (WGS) entry which is preliminary data.</text>
</comment>
<gene>
    <name evidence="2" type="ORF">N0F65_006457</name>
</gene>
<accession>A0AAV2YZP5</accession>
<dbReference type="PANTHER" id="PTHR16130:SF2">
    <property type="entry name" value="LYSOSOMAL COBALAMIN TRANSPORT ESCORT PROTEIN LMBD1"/>
    <property type="match status" value="1"/>
</dbReference>
<dbReference type="GO" id="GO:0005774">
    <property type="term" value="C:vacuolar membrane"/>
    <property type="evidence" value="ECO:0007669"/>
    <property type="project" value="TreeGrafter"/>
</dbReference>
<sequence length="557" mass="62862">MALEHTMVVWALYEAAKENTVVVWTLYALVGLALLGVSTFIVLYFQPRNGVASSLPAFAAASTISSQPLQVSSRFVNVICILALYVSFLCLFTAPVDVFLLENSLPHLHASVTAIKIMYEIYFGVLVVYSFFGAPLVFNYARQTEIAHLTMAFSAKARFIAALKRTLCFVLGVSLLLLMAMIVLLCGKPTSTDVDWLKPLLNYSSDIEMIYRLLIGIVVLCGLYLWIVVCSRGLASLPLVGLLMENHAVDENKSTFKDLLAENAMETQATMQTKDTLLKRYAHQRQMSSADQERLAQLKMREKILLERREVLEANARRFELSGRWRCWKIPIGVLLMLVSLLIVVSLLITSLDKMLHSNFRKGFLLNHMQFPNPIDLLLVLASRFFPFDYILFAVLFLYLFVVSFVMLGRHGVRVLCFRMDRLQPRLTSSSTMAIVSLIMIYMAMIGLFSMLTLAPQYATFGHQMYAEKDTGIVKPCTLAEAAKNAHEDLQNQHCRMSQLAQFYNSLAVQIPMFGLALFLGQLLFVFSFIPWAAHAYVSTKKLPDPDPKTERLLSDF</sequence>
<feature type="transmembrane region" description="Helical" evidence="1">
    <location>
        <begin position="390"/>
        <end position="413"/>
    </location>
</feature>
<dbReference type="AlphaFoldDB" id="A0AAV2YZP5"/>
<reference evidence="2" key="2">
    <citation type="journal article" date="2023" name="Microbiol Resour">
        <title>Decontamination and Annotation of the Draft Genome Sequence of the Oomycete Lagenidium giganteum ARSEF 373.</title>
        <authorList>
            <person name="Morgan W.R."/>
            <person name="Tartar A."/>
        </authorList>
    </citation>
    <scope>NUCLEOTIDE SEQUENCE</scope>
    <source>
        <strain evidence="2">ARSEF 373</strain>
    </source>
</reference>
<dbReference type="PANTHER" id="PTHR16130">
    <property type="entry name" value="LYSOSOMAL COBALAMIN TRANSPORTER-RELATED"/>
    <property type="match status" value="1"/>
</dbReference>
<keyword evidence="1" id="KW-0812">Transmembrane</keyword>
<feature type="transmembrane region" description="Helical" evidence="1">
    <location>
        <begin position="75"/>
        <end position="101"/>
    </location>
</feature>
<evidence type="ECO:0000256" key="1">
    <source>
        <dbReference type="SAM" id="Phobius"/>
    </source>
</evidence>